<feature type="repeat" description="ANK" evidence="3">
    <location>
        <begin position="505"/>
        <end position="537"/>
    </location>
</feature>
<feature type="signal peptide" evidence="4">
    <location>
        <begin position="1"/>
        <end position="22"/>
    </location>
</feature>
<gene>
    <name evidence="5" type="ORF">niasHT_020118</name>
</gene>
<dbReference type="PANTHER" id="PTHR24166">
    <property type="entry name" value="ROLLING PEBBLES, ISOFORM B"/>
    <property type="match status" value="1"/>
</dbReference>
<feature type="repeat" description="ANK" evidence="3">
    <location>
        <begin position="332"/>
        <end position="364"/>
    </location>
</feature>
<dbReference type="PRINTS" id="PR01415">
    <property type="entry name" value="ANKYRIN"/>
</dbReference>
<dbReference type="PROSITE" id="PS50088">
    <property type="entry name" value="ANK_REPEAT"/>
    <property type="match status" value="9"/>
</dbReference>
<evidence type="ECO:0008006" key="7">
    <source>
        <dbReference type="Google" id="ProtNLM"/>
    </source>
</evidence>
<evidence type="ECO:0000256" key="1">
    <source>
        <dbReference type="ARBA" id="ARBA00022737"/>
    </source>
</evidence>
<accession>A0ABD2LJP2</accession>
<dbReference type="Proteomes" id="UP001620626">
    <property type="component" value="Unassembled WGS sequence"/>
</dbReference>
<feature type="repeat" description="ANK" evidence="3">
    <location>
        <begin position="265"/>
        <end position="298"/>
    </location>
</feature>
<feature type="repeat" description="ANK" evidence="3">
    <location>
        <begin position="369"/>
        <end position="393"/>
    </location>
</feature>
<keyword evidence="4" id="KW-0732">Signal</keyword>
<organism evidence="5 6">
    <name type="scientific">Heterodera trifolii</name>
    <dbReference type="NCBI Taxonomy" id="157864"/>
    <lineage>
        <taxon>Eukaryota</taxon>
        <taxon>Metazoa</taxon>
        <taxon>Ecdysozoa</taxon>
        <taxon>Nematoda</taxon>
        <taxon>Chromadorea</taxon>
        <taxon>Rhabditida</taxon>
        <taxon>Tylenchina</taxon>
        <taxon>Tylenchomorpha</taxon>
        <taxon>Tylenchoidea</taxon>
        <taxon>Heteroderidae</taxon>
        <taxon>Heteroderinae</taxon>
        <taxon>Heterodera</taxon>
    </lineage>
</organism>
<proteinExistence type="predicted"/>
<sequence length="567" mass="61096">MFLLVNLFVCFLFVLCPSFVLFCFFTTSASDGPENGTADNSESGRFIDGQQKQNSAVVGAVSFPSAAVPVVNRSPVAAAFCEAIVQTEQQQKTTGTQNREMAIDESEKIKLLFTLAKSGGVARMRAILSGCDADELKRLLAAEENGATLLDVAAQNDKTEVAKLLLEKGAIVPSADGTDSSVTIQFVTMNKLSPFWAVLLEEQTKLVEIMLNNGQNPNEHGIFMRDEIKQTVSPLHFAAQMGNLELCKLLVAKGAKVNQKSKDKRGIVPLHIACARGHLPIVKFFLERGGADIEVADSDGDTALVYALLKNKLDIGHYLITKGARADRTNKMGVSPLHIFVKVNNFALCKFLVENGANVNQKTTDVTGHQLTPLHLACVEGHFQIVKLLVEEGNADIEVADSDGDTAFLCALMGKKLDIGNYLIARGARTDRTNKFGISPLHIFVKKGDFALCKFLVENGANVNQKTTVSGHVTPLLIACAEGHLQIVKLLVEKGNADIEVADSDGDTPLTLALMEHNFKIARYLCDKGARTDRPNNAGLTPHRLIGILGIGLLLSAAASANSDDDD</sequence>
<protein>
    <recommendedName>
        <fullName evidence="7">ANK_REP_REGION domain-containing protein</fullName>
    </recommendedName>
</protein>
<evidence type="ECO:0000313" key="5">
    <source>
        <dbReference type="EMBL" id="KAL3115445.1"/>
    </source>
</evidence>
<evidence type="ECO:0000256" key="4">
    <source>
        <dbReference type="SAM" id="SignalP"/>
    </source>
</evidence>
<feature type="repeat" description="ANK" evidence="3">
    <location>
        <begin position="145"/>
        <end position="177"/>
    </location>
</feature>
<dbReference type="PANTHER" id="PTHR24166:SF48">
    <property type="entry name" value="PROTEIN VAPYRIN"/>
    <property type="match status" value="1"/>
</dbReference>
<comment type="caution">
    <text evidence="5">The sequence shown here is derived from an EMBL/GenBank/DDBJ whole genome shotgun (WGS) entry which is preliminary data.</text>
</comment>
<dbReference type="SUPFAM" id="SSF48403">
    <property type="entry name" value="Ankyrin repeat"/>
    <property type="match status" value="2"/>
</dbReference>
<keyword evidence="6" id="KW-1185">Reference proteome</keyword>
<feature type="repeat" description="ANK" evidence="3">
    <location>
        <begin position="471"/>
        <end position="495"/>
    </location>
</feature>
<dbReference type="SMART" id="SM00248">
    <property type="entry name" value="ANK"/>
    <property type="match status" value="11"/>
</dbReference>
<dbReference type="InterPro" id="IPR036770">
    <property type="entry name" value="Ankyrin_rpt-contain_sf"/>
</dbReference>
<keyword evidence="1" id="KW-0677">Repeat</keyword>
<name>A0ABD2LJP2_9BILA</name>
<reference evidence="5 6" key="1">
    <citation type="submission" date="2024-10" db="EMBL/GenBank/DDBJ databases">
        <authorList>
            <person name="Kim D."/>
        </authorList>
    </citation>
    <scope>NUCLEOTIDE SEQUENCE [LARGE SCALE GENOMIC DNA]</scope>
    <source>
        <strain evidence="5">BH-2024</strain>
    </source>
</reference>
<dbReference type="PROSITE" id="PS50297">
    <property type="entry name" value="ANK_REP_REGION"/>
    <property type="match status" value="8"/>
</dbReference>
<dbReference type="Gene3D" id="1.25.40.20">
    <property type="entry name" value="Ankyrin repeat-containing domain"/>
    <property type="match status" value="4"/>
</dbReference>
<evidence type="ECO:0000256" key="3">
    <source>
        <dbReference type="PROSITE-ProRule" id="PRU00023"/>
    </source>
</evidence>
<dbReference type="EMBL" id="JBICBT010000381">
    <property type="protein sequence ID" value="KAL3115445.1"/>
    <property type="molecule type" value="Genomic_DNA"/>
</dbReference>
<evidence type="ECO:0000313" key="6">
    <source>
        <dbReference type="Proteomes" id="UP001620626"/>
    </source>
</evidence>
<dbReference type="Pfam" id="PF12796">
    <property type="entry name" value="Ank_2"/>
    <property type="match status" value="3"/>
</dbReference>
<dbReference type="Pfam" id="PF00023">
    <property type="entry name" value="Ank"/>
    <property type="match status" value="1"/>
</dbReference>
<feature type="repeat" description="ANK" evidence="3">
    <location>
        <begin position="299"/>
        <end position="331"/>
    </location>
</feature>
<dbReference type="InterPro" id="IPR002110">
    <property type="entry name" value="Ankyrin_rpt"/>
</dbReference>
<keyword evidence="2 3" id="KW-0040">ANK repeat</keyword>
<dbReference type="InterPro" id="IPR050889">
    <property type="entry name" value="Dendritic_Spine_Reg/Scaffold"/>
</dbReference>
<feature type="chain" id="PRO_5044740750" description="ANK_REP_REGION domain-containing protein" evidence="4">
    <location>
        <begin position="23"/>
        <end position="567"/>
    </location>
</feature>
<feature type="repeat" description="ANK" evidence="3">
    <location>
        <begin position="436"/>
        <end position="468"/>
    </location>
</feature>
<feature type="repeat" description="ANK" evidence="3">
    <location>
        <begin position="230"/>
        <end position="262"/>
    </location>
</feature>
<evidence type="ECO:0000256" key="2">
    <source>
        <dbReference type="ARBA" id="ARBA00023043"/>
    </source>
</evidence>
<dbReference type="AlphaFoldDB" id="A0ABD2LJP2"/>